<comment type="similarity">
    <text evidence="2 15">Belongs to the precorrin methyltransferase family.</text>
</comment>
<evidence type="ECO:0000256" key="10">
    <source>
        <dbReference type="ARBA" id="ARBA00023244"/>
    </source>
</evidence>
<dbReference type="AlphaFoldDB" id="A0A1E3VVD1"/>
<dbReference type="GO" id="GO:0032259">
    <property type="term" value="P:methylation"/>
    <property type="evidence" value="ECO:0007669"/>
    <property type="project" value="UniProtKB-KW"/>
</dbReference>
<dbReference type="RefSeq" id="WP_083241097.1">
    <property type="nucleotide sequence ID" value="NZ_LPWE01000001.1"/>
</dbReference>
<dbReference type="PANTHER" id="PTHR45790">
    <property type="entry name" value="SIROHEME SYNTHASE-RELATED"/>
    <property type="match status" value="1"/>
</dbReference>
<dbReference type="Gene3D" id="3.30.160.110">
    <property type="entry name" value="Siroheme synthase, domain 2"/>
    <property type="match status" value="1"/>
</dbReference>
<keyword evidence="3" id="KW-0169">Cobalamin biosynthesis</keyword>
<dbReference type="Pfam" id="PF10414">
    <property type="entry name" value="CysG_dimeriser"/>
    <property type="match status" value="1"/>
</dbReference>
<evidence type="ECO:0000256" key="12">
    <source>
        <dbReference type="ARBA" id="ARBA00025705"/>
    </source>
</evidence>
<feature type="active site" description="Proton donor" evidence="14">
    <location>
        <position position="278"/>
    </location>
</feature>
<dbReference type="InterPro" id="IPR037115">
    <property type="entry name" value="Sirohaem_synt_dimer_dom_sf"/>
</dbReference>
<feature type="domain" description="Sirohaem synthase dimerisation" evidence="17">
    <location>
        <begin position="151"/>
        <end position="207"/>
    </location>
</feature>
<proteinExistence type="inferred from homology"/>
<evidence type="ECO:0000256" key="2">
    <source>
        <dbReference type="ARBA" id="ARBA00005879"/>
    </source>
</evidence>
<dbReference type="Gene3D" id="3.40.50.720">
    <property type="entry name" value="NAD(P)-binding Rossmann-like Domain"/>
    <property type="match status" value="1"/>
</dbReference>
<reference evidence="18 19" key="1">
    <citation type="journal article" date="2016" name="Environ. Microbiol.">
        <title>New Methyloceanibacter diversity from North Sea sediments includes methanotroph containing solely the soluble methane monooxygenase.</title>
        <authorList>
            <person name="Vekeman B."/>
            <person name="Kerckhof F.M."/>
            <person name="Cremers G."/>
            <person name="de Vos P."/>
            <person name="Vandamme P."/>
            <person name="Boon N."/>
            <person name="Op den Camp H.J."/>
            <person name="Heylen K."/>
        </authorList>
    </citation>
    <scope>NUCLEOTIDE SEQUENCE [LARGE SCALE GENOMIC DNA]</scope>
    <source>
        <strain evidence="18 19">R-67176</strain>
    </source>
</reference>
<keyword evidence="19" id="KW-1185">Reference proteome</keyword>
<name>A0A1E3VVD1_9HYPH</name>
<comment type="catalytic activity">
    <reaction evidence="13">
        <text>precorrin-2 + NAD(+) = sirohydrochlorin + NADH + 2 H(+)</text>
        <dbReference type="Rhea" id="RHEA:15613"/>
        <dbReference type="ChEBI" id="CHEBI:15378"/>
        <dbReference type="ChEBI" id="CHEBI:57540"/>
        <dbReference type="ChEBI" id="CHEBI:57945"/>
        <dbReference type="ChEBI" id="CHEBI:58351"/>
        <dbReference type="ChEBI" id="CHEBI:58827"/>
        <dbReference type="EC" id="1.3.1.76"/>
    </reaction>
</comment>
<dbReference type="NCBIfam" id="NF004790">
    <property type="entry name" value="PRK06136.1"/>
    <property type="match status" value="1"/>
</dbReference>
<dbReference type="InterPro" id="IPR036291">
    <property type="entry name" value="NAD(P)-bd_dom_sf"/>
</dbReference>
<dbReference type="EMBL" id="LPWE01000001">
    <property type="protein sequence ID" value="ODR97494.1"/>
    <property type="molecule type" value="Genomic_DNA"/>
</dbReference>
<evidence type="ECO:0000256" key="9">
    <source>
        <dbReference type="ARBA" id="ARBA00023239"/>
    </source>
</evidence>
<evidence type="ECO:0000256" key="11">
    <source>
        <dbReference type="ARBA" id="ARBA00023268"/>
    </source>
</evidence>
<evidence type="ECO:0000313" key="19">
    <source>
        <dbReference type="Proteomes" id="UP000094172"/>
    </source>
</evidence>
<dbReference type="InterPro" id="IPR050161">
    <property type="entry name" value="Siro_Cobalamin_biosynth"/>
</dbReference>
<dbReference type="Gene3D" id="3.40.1010.10">
    <property type="entry name" value="Cobalt-precorrin-4 Transmethylase, Domain 1"/>
    <property type="match status" value="1"/>
</dbReference>
<dbReference type="InterPro" id="IPR006367">
    <property type="entry name" value="Sirohaem_synthase_N"/>
</dbReference>
<evidence type="ECO:0000256" key="1">
    <source>
        <dbReference type="ARBA" id="ARBA00005010"/>
    </source>
</evidence>
<comment type="pathway">
    <text evidence="12">Porphyrin-containing compound metabolism; siroheme biosynthesis; precorrin-2 from uroporphyrinogen III: step 1/1.</text>
</comment>
<evidence type="ECO:0000256" key="6">
    <source>
        <dbReference type="ARBA" id="ARBA00022691"/>
    </source>
</evidence>
<dbReference type="Gene3D" id="1.10.8.210">
    <property type="entry name" value="Sirohaem synthase, dimerisation domain"/>
    <property type="match status" value="1"/>
</dbReference>
<dbReference type="Gene3D" id="3.30.950.10">
    <property type="entry name" value="Methyltransferase, Cobalt-precorrin-4 Transmethylase, Domain 2"/>
    <property type="match status" value="1"/>
</dbReference>
<gene>
    <name evidence="18" type="ORF">AUC70_00240</name>
</gene>
<dbReference type="Proteomes" id="UP000094172">
    <property type="component" value="Unassembled WGS sequence"/>
</dbReference>
<organism evidence="18 19">
    <name type="scientific">Methyloceanibacter stevinii</name>
    <dbReference type="NCBI Taxonomy" id="1774970"/>
    <lineage>
        <taxon>Bacteria</taxon>
        <taxon>Pseudomonadati</taxon>
        <taxon>Pseudomonadota</taxon>
        <taxon>Alphaproteobacteria</taxon>
        <taxon>Hyphomicrobiales</taxon>
        <taxon>Hyphomicrobiaceae</taxon>
        <taxon>Methyloceanibacter</taxon>
    </lineage>
</organism>
<dbReference type="GO" id="GO:0019354">
    <property type="term" value="P:siroheme biosynthetic process"/>
    <property type="evidence" value="ECO:0007669"/>
    <property type="project" value="UniProtKB-UniPathway"/>
</dbReference>
<keyword evidence="5 15" id="KW-0808">Transferase</keyword>
<keyword evidence="6" id="KW-0949">S-adenosyl-L-methionine</keyword>
<evidence type="ECO:0000256" key="3">
    <source>
        <dbReference type="ARBA" id="ARBA00022573"/>
    </source>
</evidence>
<feature type="active site" description="Proton acceptor" evidence="14">
    <location>
        <position position="256"/>
    </location>
</feature>
<evidence type="ECO:0000256" key="8">
    <source>
        <dbReference type="ARBA" id="ARBA00023027"/>
    </source>
</evidence>
<keyword evidence="4 15" id="KW-0489">Methyltransferase</keyword>
<dbReference type="SUPFAM" id="SSF51735">
    <property type="entry name" value="NAD(P)-binding Rossmann-fold domains"/>
    <property type="match status" value="1"/>
</dbReference>
<dbReference type="InterPro" id="IPR019478">
    <property type="entry name" value="Sirohaem_synthase_dimer_dom"/>
</dbReference>
<dbReference type="InterPro" id="IPR000878">
    <property type="entry name" value="4pyrrol_Mease"/>
</dbReference>
<keyword evidence="7" id="KW-0560">Oxidoreductase</keyword>
<evidence type="ECO:0000256" key="15">
    <source>
        <dbReference type="RuleBase" id="RU003960"/>
    </source>
</evidence>
<evidence type="ECO:0000256" key="13">
    <source>
        <dbReference type="ARBA" id="ARBA00047561"/>
    </source>
</evidence>
<dbReference type="InterPro" id="IPR003043">
    <property type="entry name" value="Uropor_MeTrfase_CS"/>
</dbReference>
<dbReference type="GO" id="GO:0051266">
    <property type="term" value="F:sirohydrochlorin ferrochelatase activity"/>
    <property type="evidence" value="ECO:0007669"/>
    <property type="project" value="InterPro"/>
</dbReference>
<comment type="caution">
    <text evidence="18">The sequence shown here is derived from an EMBL/GenBank/DDBJ whole genome shotgun (WGS) entry which is preliminary data.</text>
</comment>
<protein>
    <submittedName>
        <fullName evidence="18">Uncharacterized protein</fullName>
    </submittedName>
</protein>
<dbReference type="InterPro" id="IPR035996">
    <property type="entry name" value="4pyrrol_Methylase_sf"/>
</dbReference>
<evidence type="ECO:0000256" key="5">
    <source>
        <dbReference type="ARBA" id="ARBA00022679"/>
    </source>
</evidence>
<dbReference type="STRING" id="1774970.AUC70_00240"/>
<dbReference type="InterPro" id="IPR014777">
    <property type="entry name" value="4pyrrole_Mease_sub1"/>
</dbReference>
<evidence type="ECO:0000256" key="7">
    <source>
        <dbReference type="ARBA" id="ARBA00023002"/>
    </source>
</evidence>
<dbReference type="Pfam" id="PF13241">
    <property type="entry name" value="NAD_binding_7"/>
    <property type="match status" value="1"/>
</dbReference>
<dbReference type="GO" id="GO:0009236">
    <property type="term" value="P:cobalamin biosynthetic process"/>
    <property type="evidence" value="ECO:0007669"/>
    <property type="project" value="UniProtKB-KW"/>
</dbReference>
<dbReference type="UniPathway" id="UPA00262">
    <property type="reaction ID" value="UER00211"/>
</dbReference>
<dbReference type="FunFam" id="3.40.1010.10:FF:000001">
    <property type="entry name" value="Siroheme synthase"/>
    <property type="match status" value="1"/>
</dbReference>
<keyword evidence="8" id="KW-0520">NAD</keyword>
<dbReference type="InterPro" id="IPR006366">
    <property type="entry name" value="CobA/CysG_C"/>
</dbReference>
<evidence type="ECO:0000256" key="14">
    <source>
        <dbReference type="PIRSR" id="PIRSR036426-1"/>
    </source>
</evidence>
<dbReference type="InterPro" id="IPR014776">
    <property type="entry name" value="4pyrrole_Mease_sub2"/>
</dbReference>
<sequence>MMRTFPIFVSFDGKPPLVVGGGPLAAIKTRLLLKRAGHVDVAAETLSPELSDLEAEGKVVLQPAHPGADQIRGRPLVISATEIDGEDARIAEIAHSLGVPVNVPDRPALCTAVLPAIVDRGEVTVAVGTSAAAPVLAQRLRAWLENELHPRLGDLAELAGQFRHRVAERLAEGPERRRLWERIFDGPAARAMLHGDEDAARKLIDHEIETAALAGTGEAPESQGRVLLIGAGPGDPELLTVKAVRALKAADVVFYDKLVGDGVLELARREAELVSVGKAKGAHSVPQAEINALLVARAKAGHTVVRLKGGDPFIFGRGGEELDALRAEAIPVEVVPGVTAGAAAAASLQIPLTHRDVSHTVTFLSGHEAGGKAPSFEHLDLKALASGNNTLVVYMGVTTGAVIAQRLLDAGFRAALPVIAVENASRANERRVATTISALANDAGSVGLKSPAVLIFGEVAGLPAAGAVDTILAHEEVARAYA</sequence>
<dbReference type="NCBIfam" id="NF007922">
    <property type="entry name" value="PRK10637.1"/>
    <property type="match status" value="1"/>
</dbReference>
<dbReference type="PIRSF" id="PIRSF036426">
    <property type="entry name" value="Sirohaem_synth"/>
    <property type="match status" value="1"/>
</dbReference>
<dbReference type="InterPro" id="IPR012409">
    <property type="entry name" value="Sirohaem_synth"/>
</dbReference>
<accession>A0A1E3VVD1</accession>
<dbReference type="PROSITE" id="PS00840">
    <property type="entry name" value="SUMT_2"/>
    <property type="match status" value="1"/>
</dbReference>
<evidence type="ECO:0000259" key="17">
    <source>
        <dbReference type="Pfam" id="PF10414"/>
    </source>
</evidence>
<keyword evidence="9" id="KW-0456">Lyase</keyword>
<dbReference type="NCBIfam" id="TIGR01470">
    <property type="entry name" value="cysG_Nterm"/>
    <property type="match status" value="1"/>
</dbReference>
<evidence type="ECO:0000259" key="16">
    <source>
        <dbReference type="Pfam" id="PF00590"/>
    </source>
</evidence>
<dbReference type="SUPFAM" id="SSF53790">
    <property type="entry name" value="Tetrapyrrole methylase"/>
    <property type="match status" value="1"/>
</dbReference>
<dbReference type="PANTHER" id="PTHR45790:SF3">
    <property type="entry name" value="S-ADENOSYL-L-METHIONINE-DEPENDENT UROPORPHYRINOGEN III METHYLTRANSFERASE, CHLOROPLASTIC"/>
    <property type="match status" value="1"/>
</dbReference>
<dbReference type="GO" id="GO:0043115">
    <property type="term" value="F:precorrin-2 dehydrogenase activity"/>
    <property type="evidence" value="ECO:0007669"/>
    <property type="project" value="UniProtKB-EC"/>
</dbReference>
<feature type="domain" description="Tetrapyrrole methylase" evidence="16">
    <location>
        <begin position="226"/>
        <end position="439"/>
    </location>
</feature>
<comment type="pathway">
    <text evidence="1">Porphyrin-containing compound metabolism; siroheme biosynthesis; sirohydrochlorin from precorrin-2: step 1/1.</text>
</comment>
<dbReference type="GO" id="GO:0004851">
    <property type="term" value="F:uroporphyrin-III C-methyltransferase activity"/>
    <property type="evidence" value="ECO:0007669"/>
    <property type="project" value="InterPro"/>
</dbReference>
<dbReference type="PROSITE" id="PS00839">
    <property type="entry name" value="SUMT_1"/>
    <property type="match status" value="1"/>
</dbReference>
<dbReference type="Pfam" id="PF00590">
    <property type="entry name" value="TP_methylase"/>
    <property type="match status" value="1"/>
</dbReference>
<keyword evidence="10" id="KW-0627">Porphyrin biosynthesis</keyword>
<dbReference type="CDD" id="cd11642">
    <property type="entry name" value="SUMT"/>
    <property type="match status" value="1"/>
</dbReference>
<evidence type="ECO:0000256" key="4">
    <source>
        <dbReference type="ARBA" id="ARBA00022603"/>
    </source>
</evidence>
<dbReference type="SUPFAM" id="SSF75615">
    <property type="entry name" value="Siroheme synthase middle domains-like"/>
    <property type="match status" value="1"/>
</dbReference>
<dbReference type="NCBIfam" id="TIGR01469">
    <property type="entry name" value="cobA_cysG_Cterm"/>
    <property type="match status" value="1"/>
</dbReference>
<keyword evidence="11" id="KW-0511">Multifunctional enzyme</keyword>
<dbReference type="GO" id="GO:0051287">
    <property type="term" value="F:NAD binding"/>
    <property type="evidence" value="ECO:0007669"/>
    <property type="project" value="InterPro"/>
</dbReference>
<evidence type="ECO:0000313" key="18">
    <source>
        <dbReference type="EMBL" id="ODR97494.1"/>
    </source>
</evidence>